<name>A0ABS5RYX1_9HYPH</name>
<evidence type="ECO:0000256" key="1">
    <source>
        <dbReference type="ARBA" id="ARBA00022679"/>
    </source>
</evidence>
<dbReference type="Gene3D" id="3.40.630.30">
    <property type="match status" value="1"/>
</dbReference>
<protein>
    <submittedName>
        <fullName evidence="4">GNAT family N-acetyltransferase</fullName>
    </submittedName>
</protein>
<dbReference type="EMBL" id="JAFMNX010000005">
    <property type="protein sequence ID" value="MBS9722241.1"/>
    <property type="molecule type" value="Genomic_DNA"/>
</dbReference>
<gene>
    <name evidence="4" type="ORF">JYU29_16220</name>
</gene>
<evidence type="ECO:0000313" key="4">
    <source>
        <dbReference type="EMBL" id="MBS9722241.1"/>
    </source>
</evidence>
<dbReference type="RefSeq" id="WP_213986076.1">
    <property type="nucleotide sequence ID" value="NZ_JAFMNX010000005.1"/>
</dbReference>
<dbReference type="Proteomes" id="UP001297272">
    <property type="component" value="Unassembled WGS sequence"/>
</dbReference>
<reference evidence="4 5" key="1">
    <citation type="submission" date="2021-03" db="EMBL/GenBank/DDBJ databases">
        <title>Tianweitania aestuarii sp. nov., isolated from a tidal flat.</title>
        <authorList>
            <person name="Park S."/>
            <person name="Yoon J.-H."/>
        </authorList>
    </citation>
    <scope>NUCLEOTIDE SEQUENCE [LARGE SCALE GENOMIC DNA]</scope>
    <source>
        <strain evidence="4 5">BSSL-BM11</strain>
    </source>
</reference>
<proteinExistence type="predicted"/>
<feature type="domain" description="N-acetyltransferase" evidence="3">
    <location>
        <begin position="14"/>
        <end position="179"/>
    </location>
</feature>
<keyword evidence="2" id="KW-0012">Acyltransferase</keyword>
<dbReference type="PANTHER" id="PTHR43877">
    <property type="entry name" value="AMINOALKYLPHOSPHONATE N-ACETYLTRANSFERASE-RELATED-RELATED"/>
    <property type="match status" value="1"/>
</dbReference>
<dbReference type="PANTHER" id="PTHR43877:SF2">
    <property type="entry name" value="AMINOALKYLPHOSPHONATE N-ACETYLTRANSFERASE-RELATED"/>
    <property type="match status" value="1"/>
</dbReference>
<dbReference type="CDD" id="cd04301">
    <property type="entry name" value="NAT_SF"/>
    <property type="match status" value="1"/>
</dbReference>
<keyword evidence="1" id="KW-0808">Transferase</keyword>
<organism evidence="4 5">
    <name type="scientific">Tianweitania aestuarii</name>
    <dbReference type="NCBI Taxonomy" id="2814886"/>
    <lineage>
        <taxon>Bacteria</taxon>
        <taxon>Pseudomonadati</taxon>
        <taxon>Pseudomonadota</taxon>
        <taxon>Alphaproteobacteria</taxon>
        <taxon>Hyphomicrobiales</taxon>
        <taxon>Phyllobacteriaceae</taxon>
        <taxon>Tianweitania</taxon>
    </lineage>
</organism>
<dbReference type="InterPro" id="IPR050832">
    <property type="entry name" value="Bact_Acetyltransf"/>
</dbReference>
<evidence type="ECO:0000256" key="2">
    <source>
        <dbReference type="ARBA" id="ARBA00023315"/>
    </source>
</evidence>
<dbReference type="Pfam" id="PF00583">
    <property type="entry name" value="Acetyltransf_1"/>
    <property type="match status" value="1"/>
</dbReference>
<keyword evidence="5" id="KW-1185">Reference proteome</keyword>
<dbReference type="InterPro" id="IPR000182">
    <property type="entry name" value="GNAT_dom"/>
</dbReference>
<evidence type="ECO:0000259" key="3">
    <source>
        <dbReference type="PROSITE" id="PS51186"/>
    </source>
</evidence>
<dbReference type="PROSITE" id="PS51186">
    <property type="entry name" value="GNAT"/>
    <property type="match status" value="1"/>
</dbReference>
<evidence type="ECO:0000313" key="5">
    <source>
        <dbReference type="Proteomes" id="UP001297272"/>
    </source>
</evidence>
<dbReference type="SUPFAM" id="SSF55729">
    <property type="entry name" value="Acyl-CoA N-acyltransferases (Nat)"/>
    <property type="match status" value="1"/>
</dbReference>
<sequence>MRRWEGTIVELAETIVRPLTAADLDAFKALRLEALQDSPEAFGASPADEDAFETSFILGRCAPPPPGLTLGAFDDQTLIGMAAYVPESGLKTRHKAKLVSVYLKPSWRKSGVGRAMVEAIIAHARQQRVILQCNATMHNLPARRLYHALGFVPYGVERDALVIDGQGFDEELLMLDLRGGNEAET</sequence>
<dbReference type="InterPro" id="IPR016181">
    <property type="entry name" value="Acyl_CoA_acyltransferase"/>
</dbReference>
<comment type="caution">
    <text evidence="4">The sequence shown here is derived from an EMBL/GenBank/DDBJ whole genome shotgun (WGS) entry which is preliminary data.</text>
</comment>
<accession>A0ABS5RYX1</accession>